<dbReference type="InterPro" id="IPR011051">
    <property type="entry name" value="RmlC_Cupin_sf"/>
</dbReference>
<dbReference type="CDD" id="cd02213">
    <property type="entry name" value="cupin_PMI_typeII_C"/>
    <property type="match status" value="1"/>
</dbReference>
<dbReference type="PANTHER" id="PTHR46390">
    <property type="entry name" value="MANNOSE-1-PHOSPHATE GUANYLYLTRANSFERASE"/>
    <property type="match status" value="1"/>
</dbReference>
<evidence type="ECO:0000313" key="2">
    <source>
        <dbReference type="EMBL" id="OGI76703.1"/>
    </source>
</evidence>
<dbReference type="InterPro" id="IPR001538">
    <property type="entry name" value="Man6P_isomerase-2_C"/>
</dbReference>
<name>A0A1F6W467_9BACT</name>
<keyword evidence="2" id="KW-0413">Isomerase</keyword>
<protein>
    <submittedName>
        <fullName evidence="2">Mannose-6-phosphate isomerase</fullName>
    </submittedName>
</protein>
<dbReference type="GO" id="GO:0009298">
    <property type="term" value="P:GDP-mannose biosynthetic process"/>
    <property type="evidence" value="ECO:0007669"/>
    <property type="project" value="TreeGrafter"/>
</dbReference>
<feature type="domain" description="Mannose-6-phosphate isomerase type II C-terminal" evidence="1">
    <location>
        <begin position="10"/>
        <end position="111"/>
    </location>
</feature>
<dbReference type="GO" id="GO:0004475">
    <property type="term" value="F:mannose-1-phosphate guanylyltransferase (GTP) activity"/>
    <property type="evidence" value="ECO:0007669"/>
    <property type="project" value="TreeGrafter"/>
</dbReference>
<dbReference type="STRING" id="1801750.A3B85_00335"/>
<dbReference type="Gene3D" id="2.60.120.10">
    <property type="entry name" value="Jelly Rolls"/>
    <property type="match status" value="1"/>
</dbReference>
<dbReference type="GO" id="GO:0016853">
    <property type="term" value="F:isomerase activity"/>
    <property type="evidence" value="ECO:0007669"/>
    <property type="project" value="UniProtKB-KW"/>
</dbReference>
<dbReference type="GO" id="GO:0005976">
    <property type="term" value="P:polysaccharide metabolic process"/>
    <property type="evidence" value="ECO:0007669"/>
    <property type="project" value="InterPro"/>
</dbReference>
<dbReference type="Proteomes" id="UP000178374">
    <property type="component" value="Unassembled WGS sequence"/>
</dbReference>
<gene>
    <name evidence="2" type="ORF">A3B85_00335</name>
</gene>
<reference evidence="2 3" key="1">
    <citation type="journal article" date="2016" name="Nat. Commun.">
        <title>Thousands of microbial genomes shed light on interconnected biogeochemical processes in an aquifer system.</title>
        <authorList>
            <person name="Anantharaman K."/>
            <person name="Brown C.T."/>
            <person name="Hug L.A."/>
            <person name="Sharon I."/>
            <person name="Castelle C.J."/>
            <person name="Probst A.J."/>
            <person name="Thomas B.C."/>
            <person name="Singh A."/>
            <person name="Wilkins M.J."/>
            <person name="Karaoz U."/>
            <person name="Brodie E.L."/>
            <person name="Williams K.H."/>
            <person name="Hubbard S.S."/>
            <person name="Banfield J.F."/>
        </authorList>
    </citation>
    <scope>NUCLEOTIDE SEQUENCE [LARGE SCALE GENOMIC DNA]</scope>
</reference>
<dbReference type="PANTHER" id="PTHR46390:SF1">
    <property type="entry name" value="MANNOSE-1-PHOSPHATE GUANYLYLTRANSFERASE"/>
    <property type="match status" value="1"/>
</dbReference>
<organism evidence="2 3">
    <name type="scientific">Candidatus Nomurabacteria bacterium RIFCSPHIGHO2_02_FULL_37_13</name>
    <dbReference type="NCBI Taxonomy" id="1801750"/>
    <lineage>
        <taxon>Bacteria</taxon>
        <taxon>Candidatus Nomuraibacteriota</taxon>
    </lineage>
</organism>
<dbReference type="SUPFAM" id="SSF51182">
    <property type="entry name" value="RmlC-like cupins"/>
    <property type="match status" value="1"/>
</dbReference>
<dbReference type="Pfam" id="PF01050">
    <property type="entry name" value="MannoseP_isomer"/>
    <property type="match status" value="1"/>
</dbReference>
<sequence length="116" mass="13688">MAEFKIFQEERPWGNFRQFTYNNPSTVKLIFVKKGEAFSLQYHNNRNEFWKILSGNPEITIGESIRYAKKGDEFEIPPKTNHRVHSVDTDAEILEISFGKFKEDDVIRLEDKYGRA</sequence>
<evidence type="ECO:0000313" key="3">
    <source>
        <dbReference type="Proteomes" id="UP000178374"/>
    </source>
</evidence>
<proteinExistence type="predicted"/>
<dbReference type="AlphaFoldDB" id="A0A1F6W467"/>
<comment type="caution">
    <text evidence="2">The sequence shown here is derived from an EMBL/GenBank/DDBJ whole genome shotgun (WGS) entry which is preliminary data.</text>
</comment>
<dbReference type="InterPro" id="IPR014710">
    <property type="entry name" value="RmlC-like_jellyroll"/>
</dbReference>
<dbReference type="EMBL" id="MFUA01000021">
    <property type="protein sequence ID" value="OGI76703.1"/>
    <property type="molecule type" value="Genomic_DNA"/>
</dbReference>
<accession>A0A1F6W467</accession>
<dbReference type="InterPro" id="IPR051161">
    <property type="entry name" value="Mannose-6P_isomerase_type2"/>
</dbReference>
<evidence type="ECO:0000259" key="1">
    <source>
        <dbReference type="Pfam" id="PF01050"/>
    </source>
</evidence>